<evidence type="ECO:0000313" key="5">
    <source>
        <dbReference type="EMBL" id="MBB1488584.1"/>
    </source>
</evidence>
<dbReference type="Pfam" id="PF12833">
    <property type="entry name" value="HTH_18"/>
    <property type="match status" value="1"/>
</dbReference>
<dbReference type="GO" id="GO:0003700">
    <property type="term" value="F:DNA-binding transcription factor activity"/>
    <property type="evidence" value="ECO:0007669"/>
    <property type="project" value="InterPro"/>
</dbReference>
<gene>
    <name evidence="5" type="ORF">H4O21_18420</name>
</gene>
<comment type="caution">
    <text evidence="5">The sequence shown here is derived from an EMBL/GenBank/DDBJ whole genome shotgun (WGS) entry which is preliminary data.</text>
</comment>
<dbReference type="SMART" id="SM00342">
    <property type="entry name" value="HTH_ARAC"/>
    <property type="match status" value="1"/>
</dbReference>
<evidence type="ECO:0000256" key="1">
    <source>
        <dbReference type="ARBA" id="ARBA00023015"/>
    </source>
</evidence>
<dbReference type="EMBL" id="JACJFM010000031">
    <property type="protein sequence ID" value="MBB1488584.1"/>
    <property type="molecule type" value="Genomic_DNA"/>
</dbReference>
<reference evidence="5 6" key="1">
    <citation type="submission" date="2020-08" db="EMBL/GenBank/DDBJ databases">
        <title>Oceanospirillum sp. nov. isolated from marine sediment.</title>
        <authorList>
            <person name="Ji X."/>
        </authorList>
    </citation>
    <scope>NUCLEOTIDE SEQUENCE [LARGE SCALE GENOMIC DNA]</scope>
    <source>
        <strain evidence="5 6">D5</strain>
    </source>
</reference>
<dbReference type="RefSeq" id="WP_182810355.1">
    <property type="nucleotide sequence ID" value="NZ_JACJFM010000031.1"/>
</dbReference>
<dbReference type="Proteomes" id="UP000565262">
    <property type="component" value="Unassembled WGS sequence"/>
</dbReference>
<evidence type="ECO:0000313" key="6">
    <source>
        <dbReference type="Proteomes" id="UP000565262"/>
    </source>
</evidence>
<organism evidence="5 6">
    <name type="scientific">Oceanospirillum sediminis</name>
    <dbReference type="NCBI Taxonomy" id="2760088"/>
    <lineage>
        <taxon>Bacteria</taxon>
        <taxon>Pseudomonadati</taxon>
        <taxon>Pseudomonadota</taxon>
        <taxon>Gammaproteobacteria</taxon>
        <taxon>Oceanospirillales</taxon>
        <taxon>Oceanospirillaceae</taxon>
        <taxon>Oceanospirillum</taxon>
    </lineage>
</organism>
<keyword evidence="2" id="KW-0238">DNA-binding</keyword>
<accession>A0A839IVE5</accession>
<evidence type="ECO:0000259" key="4">
    <source>
        <dbReference type="PROSITE" id="PS01124"/>
    </source>
</evidence>
<keyword evidence="3" id="KW-0804">Transcription</keyword>
<proteinExistence type="predicted"/>
<dbReference type="AlphaFoldDB" id="A0A839IVE5"/>
<dbReference type="InterPro" id="IPR009057">
    <property type="entry name" value="Homeodomain-like_sf"/>
</dbReference>
<keyword evidence="6" id="KW-1185">Reference proteome</keyword>
<dbReference type="PANTHER" id="PTHR46796:SF6">
    <property type="entry name" value="ARAC SUBFAMILY"/>
    <property type="match status" value="1"/>
</dbReference>
<dbReference type="InterPro" id="IPR018060">
    <property type="entry name" value="HTH_AraC"/>
</dbReference>
<dbReference type="InterPro" id="IPR018062">
    <property type="entry name" value="HTH_AraC-typ_CS"/>
</dbReference>
<dbReference type="PROSITE" id="PS00041">
    <property type="entry name" value="HTH_ARAC_FAMILY_1"/>
    <property type="match status" value="1"/>
</dbReference>
<evidence type="ECO:0000256" key="2">
    <source>
        <dbReference type="ARBA" id="ARBA00023125"/>
    </source>
</evidence>
<feature type="domain" description="HTH araC/xylS-type" evidence="4">
    <location>
        <begin position="202"/>
        <end position="300"/>
    </location>
</feature>
<dbReference type="PRINTS" id="PR00032">
    <property type="entry name" value="HTHARAC"/>
</dbReference>
<keyword evidence="1" id="KW-0805">Transcription regulation</keyword>
<dbReference type="InterPro" id="IPR020449">
    <property type="entry name" value="Tscrpt_reg_AraC-type_HTH"/>
</dbReference>
<dbReference type="Gene3D" id="1.10.10.60">
    <property type="entry name" value="Homeodomain-like"/>
    <property type="match status" value="2"/>
</dbReference>
<protein>
    <submittedName>
        <fullName evidence="5">Helix-turn-helix transcriptional regulator</fullName>
    </submittedName>
</protein>
<dbReference type="InterPro" id="IPR050204">
    <property type="entry name" value="AraC_XylS_family_regulators"/>
</dbReference>
<dbReference type="GO" id="GO:0043565">
    <property type="term" value="F:sequence-specific DNA binding"/>
    <property type="evidence" value="ECO:0007669"/>
    <property type="project" value="InterPro"/>
</dbReference>
<sequence>MSDHTLKAGPACVSEPVYHCLSQTNARLEVQTELTNGTSAAIWDRDDIDLTHYQHPGHHTLSCYLDGGHDIRRVDQRRSLSGRGPGRICLMPCDHESSWDVYGRIRFMHLYFSEQHLKSLAGRIQDKGSDNLQLQDLTFIDDSWIRSLCQQVIMPMNWQDNADRLALSSASDMLMVHLLKHYCSDYRIRQDVKGGLSPWVQRRVLEFIEISLDQPLSLQQLASIAELSEYHFARMFKVSFGMSPHQYVTERRLNLAARLLTEKTFSLAEIALQSGFSSQSHFSKRFKDFYRVSPAAYRKAH</sequence>
<dbReference type="PANTHER" id="PTHR46796">
    <property type="entry name" value="HTH-TYPE TRANSCRIPTIONAL ACTIVATOR RHAS-RELATED"/>
    <property type="match status" value="1"/>
</dbReference>
<name>A0A839IVE5_9GAMM</name>
<evidence type="ECO:0000256" key="3">
    <source>
        <dbReference type="ARBA" id="ARBA00023163"/>
    </source>
</evidence>
<dbReference type="PROSITE" id="PS01124">
    <property type="entry name" value="HTH_ARAC_FAMILY_2"/>
    <property type="match status" value="1"/>
</dbReference>
<dbReference type="SUPFAM" id="SSF46689">
    <property type="entry name" value="Homeodomain-like"/>
    <property type="match status" value="2"/>
</dbReference>